<keyword evidence="2" id="KW-1185">Reference proteome</keyword>
<comment type="caution">
    <text evidence="1">The sequence shown here is derived from an EMBL/GenBank/DDBJ whole genome shotgun (WGS) entry which is preliminary data.</text>
</comment>
<evidence type="ECO:0000313" key="2">
    <source>
        <dbReference type="Proteomes" id="UP001175228"/>
    </source>
</evidence>
<name>A0AA39PWL3_9AGAR</name>
<evidence type="ECO:0000313" key="1">
    <source>
        <dbReference type="EMBL" id="KAK0491913.1"/>
    </source>
</evidence>
<accession>A0AA39PWL3</accession>
<protein>
    <submittedName>
        <fullName evidence="1">Uncharacterized protein</fullName>
    </submittedName>
</protein>
<organism evidence="1 2">
    <name type="scientific">Armillaria luteobubalina</name>
    <dbReference type="NCBI Taxonomy" id="153913"/>
    <lineage>
        <taxon>Eukaryota</taxon>
        <taxon>Fungi</taxon>
        <taxon>Dikarya</taxon>
        <taxon>Basidiomycota</taxon>
        <taxon>Agaricomycotina</taxon>
        <taxon>Agaricomycetes</taxon>
        <taxon>Agaricomycetidae</taxon>
        <taxon>Agaricales</taxon>
        <taxon>Marasmiineae</taxon>
        <taxon>Physalacriaceae</taxon>
        <taxon>Armillaria</taxon>
    </lineage>
</organism>
<dbReference type="EMBL" id="JAUEPU010000032">
    <property type="protein sequence ID" value="KAK0491913.1"/>
    <property type="molecule type" value="Genomic_DNA"/>
</dbReference>
<reference evidence="1" key="1">
    <citation type="submission" date="2023-06" db="EMBL/GenBank/DDBJ databases">
        <authorList>
            <consortium name="Lawrence Berkeley National Laboratory"/>
            <person name="Ahrendt S."/>
            <person name="Sahu N."/>
            <person name="Indic B."/>
            <person name="Wong-Bajracharya J."/>
            <person name="Merenyi Z."/>
            <person name="Ke H.-M."/>
            <person name="Monk M."/>
            <person name="Kocsube S."/>
            <person name="Drula E."/>
            <person name="Lipzen A."/>
            <person name="Balint B."/>
            <person name="Henrissat B."/>
            <person name="Andreopoulos B."/>
            <person name="Martin F.M."/>
            <person name="Harder C.B."/>
            <person name="Rigling D."/>
            <person name="Ford K.L."/>
            <person name="Foster G.D."/>
            <person name="Pangilinan J."/>
            <person name="Papanicolaou A."/>
            <person name="Barry K."/>
            <person name="LaButti K."/>
            <person name="Viragh M."/>
            <person name="Koriabine M."/>
            <person name="Yan M."/>
            <person name="Riley R."/>
            <person name="Champramary S."/>
            <person name="Plett K.L."/>
            <person name="Tsai I.J."/>
            <person name="Slot J."/>
            <person name="Sipos G."/>
            <person name="Plett J."/>
            <person name="Nagy L.G."/>
            <person name="Grigoriev I.V."/>
        </authorList>
    </citation>
    <scope>NUCLEOTIDE SEQUENCE</scope>
    <source>
        <strain evidence="1">HWK02</strain>
    </source>
</reference>
<dbReference type="Proteomes" id="UP001175228">
    <property type="component" value="Unassembled WGS sequence"/>
</dbReference>
<sequence length="147" mass="16381">MDKKCATVGGRAGDPDSPYNYSLIPLVSEFEGRRQASHSTVNVLQLKDLGTRCAIYNIQGRHETLCDALQGLTSFKETSSIIWCYGNENSRLRSGLLGLTTTVNRFRFTNVLRELHPSPEHEAPITNHDNATLPLDCSQTIKSLFKL</sequence>
<gene>
    <name evidence="1" type="ORF">EDD18DRAFT_1109325</name>
</gene>
<dbReference type="AlphaFoldDB" id="A0AA39PWL3"/>
<proteinExistence type="predicted"/>